<dbReference type="InterPro" id="IPR008984">
    <property type="entry name" value="SMAD_FHA_dom_sf"/>
</dbReference>
<gene>
    <name evidence="2" type="ORF">ACFOEE_19185</name>
</gene>
<dbReference type="Proteomes" id="UP001595453">
    <property type="component" value="Unassembled WGS sequence"/>
</dbReference>
<dbReference type="PANTHER" id="PTHR23308">
    <property type="entry name" value="NUCLEAR INHIBITOR OF PROTEIN PHOSPHATASE-1"/>
    <property type="match status" value="1"/>
</dbReference>
<evidence type="ECO:0000259" key="1">
    <source>
        <dbReference type="PROSITE" id="PS50006"/>
    </source>
</evidence>
<dbReference type="EMBL" id="JBHRSD010000046">
    <property type="protein sequence ID" value="MFC3034631.1"/>
    <property type="molecule type" value="Genomic_DNA"/>
</dbReference>
<proteinExistence type="predicted"/>
<dbReference type="InterPro" id="IPR050923">
    <property type="entry name" value="Cell_Proc_Reg/RNA_Proc"/>
</dbReference>
<protein>
    <submittedName>
        <fullName evidence="2">FHA domain-containing protein</fullName>
    </submittedName>
</protein>
<reference evidence="3" key="1">
    <citation type="journal article" date="2019" name="Int. J. Syst. Evol. Microbiol.">
        <title>The Global Catalogue of Microorganisms (GCM) 10K type strain sequencing project: providing services to taxonomists for standard genome sequencing and annotation.</title>
        <authorList>
            <consortium name="The Broad Institute Genomics Platform"/>
            <consortium name="The Broad Institute Genome Sequencing Center for Infectious Disease"/>
            <person name="Wu L."/>
            <person name="Ma J."/>
        </authorList>
    </citation>
    <scope>NUCLEOTIDE SEQUENCE [LARGE SCALE GENOMIC DNA]</scope>
    <source>
        <strain evidence="3">KCTC 42730</strain>
    </source>
</reference>
<dbReference type="SMART" id="SM00240">
    <property type="entry name" value="FHA"/>
    <property type="match status" value="1"/>
</dbReference>
<dbReference type="PROSITE" id="PS50006">
    <property type="entry name" value="FHA_DOMAIN"/>
    <property type="match status" value="1"/>
</dbReference>
<keyword evidence="3" id="KW-1185">Reference proteome</keyword>
<evidence type="ECO:0000313" key="3">
    <source>
        <dbReference type="Proteomes" id="UP001595453"/>
    </source>
</evidence>
<name>A0ABV7CQG3_9GAMM</name>
<sequence length="318" mass="36895">MAYLIDEQKLEKIYLKSYHTIGRQKMSVDTVLEAPTVSRHHAVIELNDHKWQIRDLSTNGVWLNDRKLDKNLPYELSINDKIDFAAPGENSFVVANLDEHSRFLISQGLKKQVINVSDQLLLPDENNPEYILFFDKIMNYWFIENLTNSDRQALFDGALISLFGEQWLFYASNASKPTEEMLQPEQVAPCTLQFSVSQDEENTQLIVTLDAKEYDLGTRSHHYLLLLLARIRIEDKHNGLELNQQGWQYREDLAKSLGIQMNHMNIMLHRARKQLADLTEQGAPDLSFLLESYFGKIRLNCQNLTIMKGSNLETRMTF</sequence>
<dbReference type="Pfam" id="PF00498">
    <property type="entry name" value="FHA"/>
    <property type="match status" value="1"/>
</dbReference>
<accession>A0ABV7CQG3</accession>
<feature type="domain" description="FHA" evidence="1">
    <location>
        <begin position="19"/>
        <end position="68"/>
    </location>
</feature>
<organism evidence="2 3">
    <name type="scientific">Pseudoalteromonas fenneropenaei</name>
    <dbReference type="NCBI Taxonomy" id="1737459"/>
    <lineage>
        <taxon>Bacteria</taxon>
        <taxon>Pseudomonadati</taxon>
        <taxon>Pseudomonadota</taxon>
        <taxon>Gammaproteobacteria</taxon>
        <taxon>Alteromonadales</taxon>
        <taxon>Pseudoalteromonadaceae</taxon>
        <taxon>Pseudoalteromonas</taxon>
    </lineage>
</organism>
<evidence type="ECO:0000313" key="2">
    <source>
        <dbReference type="EMBL" id="MFC3034631.1"/>
    </source>
</evidence>
<comment type="caution">
    <text evidence="2">The sequence shown here is derived from an EMBL/GenBank/DDBJ whole genome shotgun (WGS) entry which is preliminary data.</text>
</comment>
<dbReference type="Gene3D" id="2.60.200.20">
    <property type="match status" value="1"/>
</dbReference>
<dbReference type="SUPFAM" id="SSF49879">
    <property type="entry name" value="SMAD/FHA domain"/>
    <property type="match status" value="1"/>
</dbReference>
<dbReference type="RefSeq" id="WP_377128288.1">
    <property type="nucleotide sequence ID" value="NZ_JBHRSD010000046.1"/>
</dbReference>
<dbReference type="CDD" id="cd00060">
    <property type="entry name" value="FHA"/>
    <property type="match status" value="1"/>
</dbReference>
<dbReference type="InterPro" id="IPR000253">
    <property type="entry name" value="FHA_dom"/>
</dbReference>